<dbReference type="Proteomes" id="UP000076929">
    <property type="component" value="Plasmid pCRULAC1"/>
</dbReference>
<evidence type="ECO:0000256" key="3">
    <source>
        <dbReference type="SAM" id="MobiDB-lite"/>
    </source>
</evidence>
<dbReference type="KEGG" id="ccjz:ccrud_14095"/>
<feature type="region of interest" description="Disordered" evidence="3">
    <location>
        <begin position="146"/>
        <end position="167"/>
    </location>
</feature>
<feature type="domain" description="ATPase dynein-related AAA" evidence="4">
    <location>
        <begin position="190"/>
        <end position="308"/>
    </location>
</feature>
<dbReference type="CDD" id="cd00009">
    <property type="entry name" value="AAA"/>
    <property type="match status" value="1"/>
</dbReference>
<dbReference type="AlphaFoldDB" id="A0A172QXV2"/>
<organism evidence="5 6">
    <name type="scientific">Corynebacterium crudilactis</name>
    <dbReference type="NCBI Taxonomy" id="1652495"/>
    <lineage>
        <taxon>Bacteria</taxon>
        <taxon>Bacillati</taxon>
        <taxon>Actinomycetota</taxon>
        <taxon>Actinomycetes</taxon>
        <taxon>Mycobacteriales</taxon>
        <taxon>Corynebacteriaceae</taxon>
        <taxon>Corynebacterium</taxon>
    </lineage>
</organism>
<dbReference type="RefSeq" id="WP_066570167.1">
    <property type="nucleotide sequence ID" value="NZ_CP015623.1"/>
</dbReference>
<evidence type="ECO:0000256" key="1">
    <source>
        <dbReference type="ARBA" id="ARBA00022741"/>
    </source>
</evidence>
<protein>
    <recommendedName>
        <fullName evidence="4">ATPase dynein-related AAA domain-containing protein</fullName>
    </recommendedName>
</protein>
<geneLocation type="plasmid" evidence="5 6">
    <name>pCRULAC1</name>
</geneLocation>
<accession>A0A172QXV2</accession>
<dbReference type="PANTHER" id="PTHR48103:SF2">
    <property type="entry name" value="MIDASIN"/>
    <property type="match status" value="1"/>
</dbReference>
<keyword evidence="5" id="KW-0614">Plasmid</keyword>
<evidence type="ECO:0000259" key="4">
    <source>
        <dbReference type="Pfam" id="PF07728"/>
    </source>
</evidence>
<reference evidence="5 6" key="1">
    <citation type="submission" date="2016-05" db="EMBL/GenBank/DDBJ databases">
        <title>Complete genome sequence of Corynebacterium crudilactis, a new Corynebacterium species isolated from raw cow's milk.</title>
        <authorList>
            <person name="Christian R."/>
            <person name="Zimmermann J."/>
            <person name="Lipski A."/>
            <person name="Kalinowski J."/>
        </authorList>
    </citation>
    <scope>NUCLEOTIDE SEQUENCE [LARGE SCALE GENOMIC DNA]</scope>
    <source>
        <strain evidence="5 6">JZ16</strain>
        <plasmid evidence="5 6">pCRULAC1</plasmid>
    </source>
</reference>
<proteinExistence type="predicted"/>
<dbReference type="PANTHER" id="PTHR48103">
    <property type="entry name" value="MIDASIN-RELATED"/>
    <property type="match status" value="1"/>
</dbReference>
<dbReference type="InterPro" id="IPR011704">
    <property type="entry name" value="ATPase_dyneun-rel_AAA"/>
</dbReference>
<name>A0A172QXV2_9CORY</name>
<dbReference type="OrthoDB" id="9768555at2"/>
<dbReference type="InterPro" id="IPR027417">
    <property type="entry name" value="P-loop_NTPase"/>
</dbReference>
<evidence type="ECO:0000256" key="2">
    <source>
        <dbReference type="ARBA" id="ARBA00022840"/>
    </source>
</evidence>
<dbReference type="GO" id="GO:0000027">
    <property type="term" value="P:ribosomal large subunit assembly"/>
    <property type="evidence" value="ECO:0007669"/>
    <property type="project" value="TreeGrafter"/>
</dbReference>
<dbReference type="SUPFAM" id="SSF52540">
    <property type="entry name" value="P-loop containing nucleoside triphosphate hydrolases"/>
    <property type="match status" value="1"/>
</dbReference>
<dbReference type="GO" id="GO:0016887">
    <property type="term" value="F:ATP hydrolysis activity"/>
    <property type="evidence" value="ECO:0007669"/>
    <property type="project" value="InterPro"/>
</dbReference>
<dbReference type="EMBL" id="CP015623">
    <property type="protein sequence ID" value="ANE05468.1"/>
    <property type="molecule type" value="Genomic_DNA"/>
</dbReference>
<keyword evidence="6" id="KW-1185">Reference proteome</keyword>
<dbReference type="GO" id="GO:0030687">
    <property type="term" value="C:preribosome, large subunit precursor"/>
    <property type="evidence" value="ECO:0007669"/>
    <property type="project" value="TreeGrafter"/>
</dbReference>
<gene>
    <name evidence="5" type="ORF">ccrud_14095</name>
</gene>
<dbReference type="Gene3D" id="3.40.50.300">
    <property type="entry name" value="P-loop containing nucleotide triphosphate hydrolases"/>
    <property type="match status" value="1"/>
</dbReference>
<dbReference type="Pfam" id="PF07728">
    <property type="entry name" value="AAA_5"/>
    <property type="match status" value="1"/>
</dbReference>
<evidence type="ECO:0000313" key="5">
    <source>
        <dbReference type="EMBL" id="ANE05468.1"/>
    </source>
</evidence>
<evidence type="ECO:0000313" key="6">
    <source>
        <dbReference type="Proteomes" id="UP000076929"/>
    </source>
</evidence>
<keyword evidence="2" id="KW-0067">ATP-binding</keyword>
<sequence>MLAFGFVYSTSRDVFSDEAPDSAVVLTEDGALLQGDSNAVSVIDPVIRGETSSQRLTHLMEKLFSICLTISETNIAGSSLATAVVDLPQETGNDDFLDDAPEATNLRIVHQFLQRMNAGEGREVTGPDFISLLDLESELDIDDTTYTTPEPTVADEPPTASLSDTYKPRTIDSTRDIDVLRNARTHHMTVLLSGAPGTGKTALCEASFGDDLVTISCNEGMVLSDLVGQWMPVAHAPGEFIWQDGPLVTAMLEGRPLLLDDASWLSLEVQANLLPVLDTRRSITVVDRRDGSHIKAADGFMVVLTQNPDIGLGIIEPIRNRVTFEVHVPADLSTARSLKVDGDFLAIAYRLEEQDRELRQQGGQGWVPPIRTLLEVTQLRAVFGVSFAASQFVAACPVQQQDFRQQVQQMVKDQMGAARVSDGLVSMG</sequence>
<dbReference type="GO" id="GO:0005524">
    <property type="term" value="F:ATP binding"/>
    <property type="evidence" value="ECO:0007669"/>
    <property type="project" value="UniProtKB-KW"/>
</dbReference>
<keyword evidence="1" id="KW-0547">Nucleotide-binding</keyword>